<evidence type="ECO:0000256" key="8">
    <source>
        <dbReference type="RuleBase" id="RU363064"/>
    </source>
</evidence>
<organism evidence="9 10">
    <name type="scientific">Jeotgalibacillus marinus</name>
    <dbReference type="NCBI Taxonomy" id="86667"/>
    <lineage>
        <taxon>Bacteria</taxon>
        <taxon>Bacillati</taxon>
        <taxon>Bacillota</taxon>
        <taxon>Bacilli</taxon>
        <taxon>Bacillales</taxon>
        <taxon>Caryophanaceae</taxon>
        <taxon>Jeotgalibacillus</taxon>
    </lineage>
</organism>
<feature type="transmembrane region" description="Helical" evidence="8">
    <location>
        <begin position="68"/>
        <end position="87"/>
    </location>
</feature>
<evidence type="ECO:0000313" key="10">
    <source>
        <dbReference type="Proteomes" id="UP001556040"/>
    </source>
</evidence>
<reference evidence="9 10" key="1">
    <citation type="journal article" date="1979" name="Int. J. Syst. Evol. Microbiol.">
        <title>Bacillus globisporus subsp. marinus subsp. nov.</title>
        <authorList>
            <person name="Liu H."/>
        </authorList>
    </citation>
    <scope>NUCLEOTIDE SEQUENCE [LARGE SCALE GENOMIC DNA]</scope>
    <source>
        <strain evidence="9 10">DSM 1297</strain>
    </source>
</reference>
<keyword evidence="4 8" id="KW-1003">Cell membrane</keyword>
<dbReference type="RefSeq" id="WP_367779218.1">
    <property type="nucleotide sequence ID" value="NZ_JBFMIA010000005.1"/>
</dbReference>
<gene>
    <name evidence="9" type="ORF">AB1471_07950</name>
</gene>
<sequence length="494" mass="53243">MIQNFVDSLNSYIWSSALVFFFIIIGIFHSVATRFLQIRHLKDMVTLTFKGRDSEAGLSPFKALSMSLGSRVGTGTIAGVATAIAFGGPGAVFWIWIMGMLGAVSSFIETTLSQVYKSKIRGEYRGGAPFYIEKGLKMRKVAILFAVVTIIVMAVLWPTLQANTIAATVHQAFGLSTAITGGLLVIILAIIIFGGVKRLGKVAETVVPTMAIGYVLLCCVIVGFNLEQLPSVIMLILKSAFGIDSVFGGAVGSAINWGVQRGAFSHAAGVGSETFEAGAAEVSHPAKQGLVQAFSVYLTTLVICSATAFTILITGMYNVSLDGGGFITSNAAAGEDPSTYTQLSVESVSPGFGAPFLAIALFFFGFTTLMSYYYKAETCLAFINGNRNKSFKFFLYILKLILLVMVFVGSVQSGEIVWALGDLGMGSMAWVNLIVILLMTKTALKVLRDYEEQKKQRRDPVFDPKKLGIKGADFWEKEYPIMGKEDGSKVKEVI</sequence>
<dbReference type="PANTHER" id="PTHR30330">
    <property type="entry name" value="AGSS FAMILY TRANSPORTER, SODIUM-ALANINE"/>
    <property type="match status" value="1"/>
</dbReference>
<feature type="transmembrane region" description="Helical" evidence="8">
    <location>
        <begin position="352"/>
        <end position="373"/>
    </location>
</feature>
<evidence type="ECO:0000256" key="3">
    <source>
        <dbReference type="ARBA" id="ARBA00022448"/>
    </source>
</evidence>
<comment type="caution">
    <text evidence="9">The sequence shown here is derived from an EMBL/GenBank/DDBJ whole genome shotgun (WGS) entry which is preliminary data.</text>
</comment>
<evidence type="ECO:0000256" key="5">
    <source>
        <dbReference type="ARBA" id="ARBA00022692"/>
    </source>
</evidence>
<accession>A0ABV3Q329</accession>
<feature type="transmembrane region" description="Helical" evidence="8">
    <location>
        <begin position="141"/>
        <end position="160"/>
    </location>
</feature>
<feature type="transmembrane region" description="Helical" evidence="8">
    <location>
        <begin position="12"/>
        <end position="32"/>
    </location>
</feature>
<dbReference type="EMBL" id="JBFMIA010000005">
    <property type="protein sequence ID" value="MEW9501734.1"/>
    <property type="molecule type" value="Genomic_DNA"/>
</dbReference>
<evidence type="ECO:0000256" key="6">
    <source>
        <dbReference type="ARBA" id="ARBA00022989"/>
    </source>
</evidence>
<feature type="transmembrane region" description="Helical" evidence="8">
    <location>
        <begin position="294"/>
        <end position="317"/>
    </location>
</feature>
<feature type="transmembrane region" description="Helical" evidence="8">
    <location>
        <begin position="172"/>
        <end position="194"/>
    </location>
</feature>
<name>A0ABV3Q329_9BACL</name>
<evidence type="ECO:0000256" key="1">
    <source>
        <dbReference type="ARBA" id="ARBA00004651"/>
    </source>
</evidence>
<dbReference type="NCBIfam" id="TIGR00835">
    <property type="entry name" value="agcS"/>
    <property type="match status" value="1"/>
</dbReference>
<keyword evidence="3 8" id="KW-0813">Transport</keyword>
<keyword evidence="5 8" id="KW-0812">Transmembrane</keyword>
<evidence type="ECO:0000313" key="9">
    <source>
        <dbReference type="EMBL" id="MEW9501734.1"/>
    </source>
</evidence>
<feature type="transmembrane region" description="Helical" evidence="8">
    <location>
        <begin position="393"/>
        <end position="410"/>
    </location>
</feature>
<protein>
    <submittedName>
        <fullName evidence="9">Alanine/glycine:cation symporter family protein</fullName>
    </submittedName>
</protein>
<dbReference type="PRINTS" id="PR00175">
    <property type="entry name" value="NAALASMPORT"/>
</dbReference>
<dbReference type="InterPro" id="IPR001463">
    <property type="entry name" value="Na/Ala_symport"/>
</dbReference>
<evidence type="ECO:0000256" key="2">
    <source>
        <dbReference type="ARBA" id="ARBA00009261"/>
    </source>
</evidence>
<feature type="transmembrane region" description="Helical" evidence="8">
    <location>
        <begin position="416"/>
        <end position="438"/>
    </location>
</feature>
<dbReference type="Pfam" id="PF01235">
    <property type="entry name" value="Na_Ala_symp"/>
    <property type="match status" value="1"/>
</dbReference>
<keyword evidence="7 8" id="KW-0472">Membrane</keyword>
<evidence type="ECO:0000256" key="7">
    <source>
        <dbReference type="ARBA" id="ARBA00023136"/>
    </source>
</evidence>
<dbReference type="Gene3D" id="1.20.1740.10">
    <property type="entry name" value="Amino acid/polyamine transporter I"/>
    <property type="match status" value="1"/>
</dbReference>
<keyword evidence="6 8" id="KW-1133">Transmembrane helix</keyword>
<feature type="transmembrane region" description="Helical" evidence="8">
    <location>
        <begin position="206"/>
        <end position="226"/>
    </location>
</feature>
<dbReference type="PANTHER" id="PTHR30330:SF7">
    <property type="entry name" value="SODIUM_PROTON-DEPENDENT ALANINE CARRIER PROTEIN YRBD-RELATED"/>
    <property type="match status" value="1"/>
</dbReference>
<evidence type="ECO:0000256" key="4">
    <source>
        <dbReference type="ARBA" id="ARBA00022475"/>
    </source>
</evidence>
<dbReference type="Proteomes" id="UP001556040">
    <property type="component" value="Unassembled WGS sequence"/>
</dbReference>
<proteinExistence type="inferred from homology"/>
<keyword evidence="10" id="KW-1185">Reference proteome</keyword>
<keyword evidence="8" id="KW-0769">Symport</keyword>
<comment type="similarity">
    <text evidence="2 8">Belongs to the alanine or glycine:cation symporter (AGCS) (TC 2.A.25) family.</text>
</comment>
<comment type="subcellular location">
    <subcellularLocation>
        <location evidence="1 8">Cell membrane</location>
        <topology evidence="1 8">Multi-pass membrane protein</topology>
    </subcellularLocation>
</comment>